<name>A0A0G0YT50_9BACT</name>
<keyword evidence="4" id="KW-0963">Cytoplasm</keyword>
<feature type="domain" description="Prokaryotic-type class I peptide chain release factors" evidence="7">
    <location>
        <begin position="242"/>
        <end position="258"/>
    </location>
</feature>
<dbReference type="Gene3D" id="3.30.160.20">
    <property type="match status" value="1"/>
</dbReference>
<dbReference type="Gene3D" id="1.20.58.410">
    <property type="entry name" value="Release factor"/>
    <property type="match status" value="1"/>
</dbReference>
<dbReference type="InterPro" id="IPR045853">
    <property type="entry name" value="Pep_chain_release_fac_I_sf"/>
</dbReference>
<dbReference type="HAMAP" id="MF_00094">
    <property type="entry name" value="Rel_fac_2"/>
    <property type="match status" value="1"/>
</dbReference>
<comment type="subcellular location">
    <subcellularLocation>
        <location evidence="4">Cytoplasm</location>
    </subcellularLocation>
</comment>
<accession>A0A0G0YT50</accession>
<comment type="function">
    <text evidence="4">Peptide chain release factor 2 directs the termination of translation in response to the peptide chain termination codons UGA and UAA.</text>
</comment>
<dbReference type="Proteomes" id="UP000034516">
    <property type="component" value="Unassembled WGS sequence"/>
</dbReference>
<dbReference type="Pfam" id="PF03462">
    <property type="entry name" value="PCRF"/>
    <property type="match status" value="1"/>
</dbReference>
<keyword evidence="3 4" id="KW-0648">Protein biosynthesis</keyword>
<protein>
    <recommendedName>
        <fullName evidence="4 5">Peptide chain release factor 2</fullName>
        <shortName evidence="4">RF-2</shortName>
    </recommendedName>
</protein>
<dbReference type="Pfam" id="PF00472">
    <property type="entry name" value="RF-1"/>
    <property type="match status" value="1"/>
</dbReference>
<dbReference type="FunFam" id="3.30.160.20:FF:000004">
    <property type="entry name" value="Peptide chain release factor 1"/>
    <property type="match status" value="1"/>
</dbReference>
<evidence type="ECO:0000313" key="9">
    <source>
        <dbReference type="Proteomes" id="UP000034516"/>
    </source>
</evidence>
<dbReference type="AlphaFoldDB" id="A0A0G0YT50"/>
<dbReference type="PROSITE" id="PS00745">
    <property type="entry name" value="RF_PROK_I"/>
    <property type="match status" value="1"/>
</dbReference>
<evidence type="ECO:0000313" key="8">
    <source>
        <dbReference type="EMBL" id="KKS39794.1"/>
    </source>
</evidence>
<dbReference type="PANTHER" id="PTHR43116">
    <property type="entry name" value="PEPTIDE CHAIN RELEASE FACTOR 2"/>
    <property type="match status" value="1"/>
</dbReference>
<comment type="PTM">
    <text evidence="4">Methylated by PrmC. Methylation increases the termination efficiency of RF2.</text>
</comment>
<dbReference type="NCBIfam" id="TIGR00020">
    <property type="entry name" value="prfB"/>
    <property type="match status" value="1"/>
</dbReference>
<evidence type="ECO:0000259" key="7">
    <source>
        <dbReference type="PROSITE" id="PS00745"/>
    </source>
</evidence>
<dbReference type="PATRIC" id="fig|1618677.3.peg.848"/>
<evidence type="ECO:0000256" key="4">
    <source>
        <dbReference type="HAMAP-Rule" id="MF_00094"/>
    </source>
</evidence>
<keyword evidence="6" id="KW-0175">Coiled coil</keyword>
<proteinExistence type="inferred from homology"/>
<dbReference type="SUPFAM" id="SSF75620">
    <property type="entry name" value="Release factor"/>
    <property type="match status" value="1"/>
</dbReference>
<dbReference type="InterPro" id="IPR005139">
    <property type="entry name" value="PCRF"/>
</dbReference>
<evidence type="ECO:0000256" key="5">
    <source>
        <dbReference type="NCBIfam" id="TIGR00020"/>
    </source>
</evidence>
<evidence type="ECO:0000256" key="6">
    <source>
        <dbReference type="SAM" id="Coils"/>
    </source>
</evidence>
<dbReference type="Gene3D" id="3.30.70.1660">
    <property type="match status" value="1"/>
</dbReference>
<sequence length="367" mass="41585">MQELISLIKNLIAVIGDALPMAKLDIKKAELADRQAEMSRPNFWADNKNASQTTKTATDLEKEISEWENLLKEAKETLFLAETAEKENDVSLTQEIKNKTGELNKKLAELKFKTTMDGEYDKNNAIMSIHAGAGGTDAQDWAEMLLRMYLRYGGKKSWQAAIIDRSDGAEAGIKSATIEIKGKFAYGYLKAEAGVHRLVRISPFDAEKMRHTSFTLVEVLPEMDEVSNFEVKDEEIRIDVFRSSGHGGQSVNTTDSAVRIKHLPTGITVSCQNERSQLQNKEAAMKILRSRVLLYQQAEREEERQKIRGEFTEATWGNQARSYVIHPYKMVKDHRSGYETQEVERVLDGELDELIESYLRTKIDANS</sequence>
<dbReference type="SMART" id="SM00937">
    <property type="entry name" value="PCRF"/>
    <property type="match status" value="1"/>
</dbReference>
<evidence type="ECO:0000256" key="3">
    <source>
        <dbReference type="ARBA" id="ARBA00022917"/>
    </source>
</evidence>
<comment type="caution">
    <text evidence="8">The sequence shown here is derived from an EMBL/GenBank/DDBJ whole genome shotgun (WGS) entry which is preliminary data.</text>
</comment>
<gene>
    <name evidence="4" type="primary">prfB</name>
    <name evidence="8" type="ORF">UV02_C0055G0004</name>
</gene>
<dbReference type="EMBL" id="LCCW01000055">
    <property type="protein sequence ID" value="KKS39794.1"/>
    <property type="molecule type" value="Genomic_DNA"/>
</dbReference>
<feature type="coiled-coil region" evidence="6">
    <location>
        <begin position="50"/>
        <end position="84"/>
    </location>
</feature>
<reference evidence="8 9" key="1">
    <citation type="journal article" date="2015" name="Nature">
        <title>rRNA introns, odd ribosomes, and small enigmatic genomes across a large radiation of phyla.</title>
        <authorList>
            <person name="Brown C.T."/>
            <person name="Hug L.A."/>
            <person name="Thomas B.C."/>
            <person name="Sharon I."/>
            <person name="Castelle C.J."/>
            <person name="Singh A."/>
            <person name="Wilkins M.J."/>
            <person name="Williams K.H."/>
            <person name="Banfield J.F."/>
        </authorList>
    </citation>
    <scope>NUCLEOTIDE SEQUENCE [LARGE SCALE GENOMIC DNA]</scope>
</reference>
<evidence type="ECO:0000256" key="1">
    <source>
        <dbReference type="ARBA" id="ARBA00010835"/>
    </source>
</evidence>
<comment type="similarity">
    <text evidence="1 4">Belongs to the prokaryotic/mitochondrial release factor family.</text>
</comment>
<feature type="modified residue" description="N5-methylglutamine" evidence="4">
    <location>
        <position position="249"/>
    </location>
</feature>
<evidence type="ECO:0000256" key="2">
    <source>
        <dbReference type="ARBA" id="ARBA00022481"/>
    </source>
</evidence>
<dbReference type="InterPro" id="IPR004374">
    <property type="entry name" value="PrfB"/>
</dbReference>
<dbReference type="GO" id="GO:0005737">
    <property type="term" value="C:cytoplasm"/>
    <property type="evidence" value="ECO:0007669"/>
    <property type="project" value="UniProtKB-SubCell"/>
</dbReference>
<dbReference type="GO" id="GO:0016149">
    <property type="term" value="F:translation release factor activity, codon specific"/>
    <property type="evidence" value="ECO:0007669"/>
    <property type="project" value="UniProtKB-UniRule"/>
</dbReference>
<organism evidence="8 9">
    <name type="scientific">Candidatus Kuenenbacteria bacterium GW2011_GWA2_42_15</name>
    <dbReference type="NCBI Taxonomy" id="1618677"/>
    <lineage>
        <taxon>Bacteria</taxon>
        <taxon>Candidatus Kueneniibacteriota</taxon>
    </lineage>
</organism>
<keyword evidence="2 4" id="KW-0488">Methylation</keyword>
<dbReference type="PANTHER" id="PTHR43116:SF3">
    <property type="entry name" value="CLASS I PEPTIDE CHAIN RELEASE FACTOR"/>
    <property type="match status" value="1"/>
</dbReference>
<dbReference type="InterPro" id="IPR000352">
    <property type="entry name" value="Pep_chain_release_fac_I"/>
</dbReference>